<evidence type="ECO:0000313" key="3">
    <source>
        <dbReference type="Proteomes" id="UP000314294"/>
    </source>
</evidence>
<dbReference type="PANTHER" id="PTHR10824:SF36">
    <property type="entry name" value="ACYL-COA THIOESTERASE 17-RELATED"/>
    <property type="match status" value="1"/>
</dbReference>
<dbReference type="Proteomes" id="UP000314294">
    <property type="component" value="Unassembled WGS sequence"/>
</dbReference>
<dbReference type="GO" id="GO:0047617">
    <property type="term" value="F:fatty acyl-CoA hydrolase activity"/>
    <property type="evidence" value="ECO:0007669"/>
    <property type="project" value="TreeGrafter"/>
</dbReference>
<evidence type="ECO:0000313" key="2">
    <source>
        <dbReference type="EMBL" id="TNN50972.1"/>
    </source>
</evidence>
<feature type="domain" description="Acyl-CoA thioester hydrolase/bile acid-CoA amino acid N-acetyltransferase" evidence="1">
    <location>
        <begin position="19"/>
        <end position="64"/>
    </location>
</feature>
<dbReference type="GO" id="GO:0006637">
    <property type="term" value="P:acyl-CoA metabolic process"/>
    <property type="evidence" value="ECO:0007669"/>
    <property type="project" value="TreeGrafter"/>
</dbReference>
<organism evidence="2 3">
    <name type="scientific">Liparis tanakae</name>
    <name type="common">Tanaka's snailfish</name>
    <dbReference type="NCBI Taxonomy" id="230148"/>
    <lineage>
        <taxon>Eukaryota</taxon>
        <taxon>Metazoa</taxon>
        <taxon>Chordata</taxon>
        <taxon>Craniata</taxon>
        <taxon>Vertebrata</taxon>
        <taxon>Euteleostomi</taxon>
        <taxon>Actinopterygii</taxon>
        <taxon>Neopterygii</taxon>
        <taxon>Teleostei</taxon>
        <taxon>Neoteleostei</taxon>
        <taxon>Acanthomorphata</taxon>
        <taxon>Eupercaria</taxon>
        <taxon>Perciformes</taxon>
        <taxon>Cottioidei</taxon>
        <taxon>Cottales</taxon>
        <taxon>Liparidae</taxon>
        <taxon>Liparis</taxon>
    </lineage>
</organism>
<proteinExistence type="predicted"/>
<dbReference type="AlphaFoldDB" id="A0A4Z2GE71"/>
<dbReference type="OrthoDB" id="6347013at2759"/>
<protein>
    <recommendedName>
        <fullName evidence="1">Acyl-CoA thioester hydrolase/bile acid-CoA amino acid N-acetyltransferase domain-containing protein</fullName>
    </recommendedName>
</protein>
<dbReference type="Pfam" id="PF04775">
    <property type="entry name" value="Bile_Hydr_Trans"/>
    <property type="match status" value="1"/>
</dbReference>
<accession>A0A4Z2GE71</accession>
<dbReference type="GO" id="GO:0006631">
    <property type="term" value="P:fatty acid metabolic process"/>
    <property type="evidence" value="ECO:0007669"/>
    <property type="project" value="TreeGrafter"/>
</dbReference>
<dbReference type="InterPro" id="IPR006862">
    <property type="entry name" value="Thio_Ohase/aa_AcTrfase"/>
</dbReference>
<dbReference type="Gene3D" id="2.60.40.2240">
    <property type="entry name" value="Acyl-CoA thioester hydrolase/BAAT N-terminal domain"/>
    <property type="match status" value="1"/>
</dbReference>
<comment type="caution">
    <text evidence="2">The sequence shown here is derived from an EMBL/GenBank/DDBJ whole genome shotgun (WGS) entry which is preliminary data.</text>
</comment>
<gene>
    <name evidence="2" type="ORF">EYF80_038845</name>
</gene>
<reference evidence="2 3" key="1">
    <citation type="submission" date="2019-03" db="EMBL/GenBank/DDBJ databases">
        <title>First draft genome of Liparis tanakae, snailfish: a comprehensive survey of snailfish specific genes.</title>
        <authorList>
            <person name="Kim W."/>
            <person name="Song I."/>
            <person name="Jeong J.-H."/>
            <person name="Kim D."/>
            <person name="Kim S."/>
            <person name="Ryu S."/>
            <person name="Song J.Y."/>
            <person name="Lee S.K."/>
        </authorList>
    </citation>
    <scope>NUCLEOTIDE SEQUENCE [LARGE SCALE GENOMIC DNA]</scope>
    <source>
        <tissue evidence="2">Muscle</tissue>
    </source>
</reference>
<dbReference type="PANTHER" id="PTHR10824">
    <property type="entry name" value="ACYL-COENZYME A THIOESTERASE-RELATED"/>
    <property type="match status" value="1"/>
</dbReference>
<dbReference type="InterPro" id="IPR042490">
    <property type="entry name" value="Thio_Ohase/BAAT_N"/>
</dbReference>
<evidence type="ECO:0000259" key="1">
    <source>
        <dbReference type="Pfam" id="PF04775"/>
    </source>
</evidence>
<keyword evidence="3" id="KW-1185">Reference proteome</keyword>
<sequence>MSLAALPVLSVVPSRALVDEAFRVAVQNLPPSSPVTLHSLHRSEDEDLWEAFGHYVSDSRGTVSGG</sequence>
<name>A0A4Z2GE71_9TELE</name>
<dbReference type="EMBL" id="SRLO01000599">
    <property type="protein sequence ID" value="TNN50972.1"/>
    <property type="molecule type" value="Genomic_DNA"/>
</dbReference>